<evidence type="ECO:0000313" key="2">
    <source>
        <dbReference type="Proteomes" id="UP000827892"/>
    </source>
</evidence>
<dbReference type="Proteomes" id="UP000827892">
    <property type="component" value="Chromosome X"/>
</dbReference>
<dbReference type="EMBL" id="CP090896">
    <property type="protein sequence ID" value="ULT81276.1"/>
    <property type="molecule type" value="Genomic_DNA"/>
</dbReference>
<protein>
    <submittedName>
        <fullName evidence="1">Uncharacterized protein</fullName>
    </submittedName>
</protein>
<reference evidence="1 2" key="1">
    <citation type="submission" date="2022-05" db="EMBL/GenBank/DDBJ databases">
        <title>Chromosome-level reference genomes for two strains of Caenorhabditis briggsae: an improved platform for comparative genomics.</title>
        <authorList>
            <person name="Stevens L."/>
            <person name="Andersen E.C."/>
        </authorList>
    </citation>
    <scope>NUCLEOTIDE SEQUENCE [LARGE SCALE GENOMIC DNA]</scope>
    <source>
        <strain evidence="1">QX1410_ONT</strain>
        <tissue evidence="1">Whole-organism</tissue>
    </source>
</reference>
<proteinExistence type="predicted"/>
<evidence type="ECO:0000313" key="1">
    <source>
        <dbReference type="EMBL" id="ULT81276.1"/>
    </source>
</evidence>
<organism evidence="1 2">
    <name type="scientific">Caenorhabditis briggsae</name>
    <dbReference type="NCBI Taxonomy" id="6238"/>
    <lineage>
        <taxon>Eukaryota</taxon>
        <taxon>Metazoa</taxon>
        <taxon>Ecdysozoa</taxon>
        <taxon>Nematoda</taxon>
        <taxon>Chromadorea</taxon>
        <taxon>Rhabditida</taxon>
        <taxon>Rhabditina</taxon>
        <taxon>Rhabditomorpha</taxon>
        <taxon>Rhabditoidea</taxon>
        <taxon>Rhabditidae</taxon>
        <taxon>Peloderinae</taxon>
        <taxon>Caenorhabditis</taxon>
    </lineage>
</organism>
<sequence>MNVLGVDLRQDESKWIITSFLFQTNHSVWTAFDELQKVYPTITWHEVENAFTALRLEKIPDPVNNRRGF</sequence>
<name>A0AAE8ZNI9_CAEBR</name>
<accession>A0AAE8ZNI9</accession>
<gene>
    <name evidence="1" type="ORF">L3Y34_011272</name>
</gene>
<dbReference type="AlphaFoldDB" id="A0AAE8ZNI9"/>